<keyword evidence="3" id="KW-1185">Reference proteome</keyword>
<reference evidence="3" key="1">
    <citation type="journal article" date="2014" name="Science">
        <title>Ancient hybridizations among the ancestral genomes of bread wheat.</title>
        <authorList>
            <consortium name="International Wheat Genome Sequencing Consortium,"/>
            <person name="Marcussen T."/>
            <person name="Sandve S.R."/>
            <person name="Heier L."/>
            <person name="Spannagl M."/>
            <person name="Pfeifer M."/>
            <person name="Jakobsen K.S."/>
            <person name="Wulff B.B."/>
            <person name="Steuernagel B."/>
            <person name="Mayer K.F."/>
            <person name="Olsen O.A."/>
        </authorList>
    </citation>
    <scope>NUCLEOTIDE SEQUENCE [LARGE SCALE GENOMIC DNA]</scope>
    <source>
        <strain evidence="3">cv. AL8/78</strain>
    </source>
</reference>
<sequence>MIVCLEDFIDPALVFLILSVPFFYVWFVSTFQECSHNVLMNNYMSVFHDFIASSQFTPHLLKCYTVCVSDTDIACIFFLVTI</sequence>
<reference evidence="2" key="4">
    <citation type="submission" date="2019-03" db="UniProtKB">
        <authorList>
            <consortium name="EnsemblPlants"/>
        </authorList>
    </citation>
    <scope>IDENTIFICATION</scope>
</reference>
<name>A0A453ERK0_AEGTS</name>
<keyword evidence="1" id="KW-0812">Transmembrane</keyword>
<dbReference type="Proteomes" id="UP000015105">
    <property type="component" value="Chromosome 3D"/>
</dbReference>
<feature type="transmembrane region" description="Helical" evidence="1">
    <location>
        <begin position="12"/>
        <end position="31"/>
    </location>
</feature>
<reference evidence="2" key="5">
    <citation type="journal article" date="2021" name="G3 (Bethesda)">
        <title>Aegilops tauschii genome assembly Aet v5.0 features greater sequence contiguity and improved annotation.</title>
        <authorList>
            <person name="Wang L."/>
            <person name="Zhu T."/>
            <person name="Rodriguez J.C."/>
            <person name="Deal K.R."/>
            <person name="Dubcovsky J."/>
            <person name="McGuire P.E."/>
            <person name="Lux T."/>
            <person name="Spannagl M."/>
            <person name="Mayer K.F.X."/>
            <person name="Baldrich P."/>
            <person name="Meyers B.C."/>
            <person name="Huo N."/>
            <person name="Gu Y.Q."/>
            <person name="Zhou H."/>
            <person name="Devos K.M."/>
            <person name="Bennetzen J.L."/>
            <person name="Unver T."/>
            <person name="Budak H."/>
            <person name="Gulick P.J."/>
            <person name="Galiba G."/>
            <person name="Kalapos B."/>
            <person name="Nelson D.R."/>
            <person name="Li P."/>
            <person name="You F.M."/>
            <person name="Luo M.C."/>
            <person name="Dvorak J."/>
        </authorList>
    </citation>
    <scope>NUCLEOTIDE SEQUENCE [LARGE SCALE GENOMIC DNA]</scope>
    <source>
        <strain evidence="2">cv. AL8/78</strain>
    </source>
</reference>
<proteinExistence type="predicted"/>
<organism evidence="2 3">
    <name type="scientific">Aegilops tauschii subsp. strangulata</name>
    <name type="common">Goatgrass</name>
    <dbReference type="NCBI Taxonomy" id="200361"/>
    <lineage>
        <taxon>Eukaryota</taxon>
        <taxon>Viridiplantae</taxon>
        <taxon>Streptophyta</taxon>
        <taxon>Embryophyta</taxon>
        <taxon>Tracheophyta</taxon>
        <taxon>Spermatophyta</taxon>
        <taxon>Magnoliopsida</taxon>
        <taxon>Liliopsida</taxon>
        <taxon>Poales</taxon>
        <taxon>Poaceae</taxon>
        <taxon>BOP clade</taxon>
        <taxon>Pooideae</taxon>
        <taxon>Triticodae</taxon>
        <taxon>Triticeae</taxon>
        <taxon>Triticinae</taxon>
        <taxon>Aegilops</taxon>
    </lineage>
</organism>
<dbReference type="AlphaFoldDB" id="A0A453ERK0"/>
<dbReference type="EnsemblPlants" id="AET3Gv20430400.3">
    <property type="protein sequence ID" value="AET3Gv20430400.3"/>
    <property type="gene ID" value="AET3Gv20430400"/>
</dbReference>
<accession>A0A453ERK0</accession>
<reference evidence="3" key="2">
    <citation type="journal article" date="2017" name="Nat. Plants">
        <title>The Aegilops tauschii genome reveals multiple impacts of transposons.</title>
        <authorList>
            <person name="Zhao G."/>
            <person name="Zou C."/>
            <person name="Li K."/>
            <person name="Wang K."/>
            <person name="Li T."/>
            <person name="Gao L."/>
            <person name="Zhang X."/>
            <person name="Wang H."/>
            <person name="Yang Z."/>
            <person name="Liu X."/>
            <person name="Jiang W."/>
            <person name="Mao L."/>
            <person name="Kong X."/>
            <person name="Jiao Y."/>
            <person name="Jia J."/>
        </authorList>
    </citation>
    <scope>NUCLEOTIDE SEQUENCE [LARGE SCALE GENOMIC DNA]</scope>
    <source>
        <strain evidence="3">cv. AL8/78</strain>
    </source>
</reference>
<dbReference type="Gramene" id="AET3Gv20430400.3">
    <property type="protein sequence ID" value="AET3Gv20430400.3"/>
    <property type="gene ID" value="AET3Gv20430400"/>
</dbReference>
<keyword evidence="1" id="KW-0472">Membrane</keyword>
<evidence type="ECO:0000313" key="3">
    <source>
        <dbReference type="Proteomes" id="UP000015105"/>
    </source>
</evidence>
<evidence type="ECO:0000313" key="2">
    <source>
        <dbReference type="EnsemblPlants" id="AET3Gv20430400.3"/>
    </source>
</evidence>
<evidence type="ECO:0000256" key="1">
    <source>
        <dbReference type="SAM" id="Phobius"/>
    </source>
</evidence>
<reference evidence="2" key="3">
    <citation type="journal article" date="2017" name="Nature">
        <title>Genome sequence of the progenitor of the wheat D genome Aegilops tauschii.</title>
        <authorList>
            <person name="Luo M.C."/>
            <person name="Gu Y.Q."/>
            <person name="Puiu D."/>
            <person name="Wang H."/>
            <person name="Twardziok S.O."/>
            <person name="Deal K.R."/>
            <person name="Huo N."/>
            <person name="Zhu T."/>
            <person name="Wang L."/>
            <person name="Wang Y."/>
            <person name="McGuire P.E."/>
            <person name="Liu S."/>
            <person name="Long H."/>
            <person name="Ramasamy R.K."/>
            <person name="Rodriguez J.C."/>
            <person name="Van S.L."/>
            <person name="Yuan L."/>
            <person name="Wang Z."/>
            <person name="Xia Z."/>
            <person name="Xiao L."/>
            <person name="Anderson O.D."/>
            <person name="Ouyang S."/>
            <person name="Liang Y."/>
            <person name="Zimin A.V."/>
            <person name="Pertea G."/>
            <person name="Qi P."/>
            <person name="Bennetzen J.L."/>
            <person name="Dai X."/>
            <person name="Dawson M.W."/>
            <person name="Muller H.G."/>
            <person name="Kugler K."/>
            <person name="Rivarola-Duarte L."/>
            <person name="Spannagl M."/>
            <person name="Mayer K.F.X."/>
            <person name="Lu F.H."/>
            <person name="Bevan M.W."/>
            <person name="Leroy P."/>
            <person name="Li P."/>
            <person name="You F.M."/>
            <person name="Sun Q."/>
            <person name="Liu Z."/>
            <person name="Lyons E."/>
            <person name="Wicker T."/>
            <person name="Salzberg S.L."/>
            <person name="Devos K.M."/>
            <person name="Dvorak J."/>
        </authorList>
    </citation>
    <scope>NUCLEOTIDE SEQUENCE [LARGE SCALE GENOMIC DNA]</scope>
    <source>
        <strain evidence="2">cv. AL8/78</strain>
    </source>
</reference>
<protein>
    <submittedName>
        <fullName evidence="2">Uncharacterized protein</fullName>
    </submittedName>
</protein>
<keyword evidence="1" id="KW-1133">Transmembrane helix</keyword>